<evidence type="ECO:0008006" key="8">
    <source>
        <dbReference type="Google" id="ProtNLM"/>
    </source>
</evidence>
<dbReference type="Gene3D" id="3.30.710.10">
    <property type="entry name" value="Potassium Channel Kv1.1, Chain A"/>
    <property type="match status" value="1"/>
</dbReference>
<dbReference type="GO" id="GO:0006511">
    <property type="term" value="P:ubiquitin-dependent protein catabolic process"/>
    <property type="evidence" value="ECO:0007669"/>
    <property type="project" value="InterPro"/>
</dbReference>
<evidence type="ECO:0000259" key="5">
    <source>
        <dbReference type="Pfam" id="PF03931"/>
    </source>
</evidence>
<accession>A0AAF0Q3K8</accession>
<dbReference type="PIRSF" id="PIRSF028729">
    <property type="entry name" value="E3_ubiquit_lig_SCF_Skp"/>
    <property type="match status" value="1"/>
</dbReference>
<dbReference type="Pfam" id="PF01466">
    <property type="entry name" value="Skp1"/>
    <property type="match status" value="1"/>
</dbReference>
<dbReference type="InterPro" id="IPR011333">
    <property type="entry name" value="SKP1/BTB/POZ_sf"/>
</dbReference>
<reference evidence="6" key="1">
    <citation type="submission" date="2023-08" db="EMBL/GenBank/DDBJ databases">
        <title>A de novo genome assembly of Solanum verrucosum Schlechtendal, a Mexican diploid species geographically isolated from the other diploid A-genome species in potato relatives.</title>
        <authorList>
            <person name="Hosaka K."/>
        </authorList>
    </citation>
    <scope>NUCLEOTIDE SEQUENCE</scope>
    <source>
        <tissue evidence="6">Young leaves</tissue>
    </source>
</reference>
<evidence type="ECO:0000313" key="6">
    <source>
        <dbReference type="EMBL" id="WMV14915.1"/>
    </source>
</evidence>
<comment type="similarity">
    <text evidence="2">Belongs to the SKP1 family.</text>
</comment>
<evidence type="ECO:0000256" key="1">
    <source>
        <dbReference type="ARBA" id="ARBA00004906"/>
    </source>
</evidence>
<gene>
    <name evidence="6" type="ORF">MTR67_008300</name>
</gene>
<evidence type="ECO:0000259" key="4">
    <source>
        <dbReference type="Pfam" id="PF01466"/>
    </source>
</evidence>
<dbReference type="SMART" id="SM00512">
    <property type="entry name" value="Skp1"/>
    <property type="match status" value="1"/>
</dbReference>
<protein>
    <recommendedName>
        <fullName evidence="8">SKP1-like protein</fullName>
    </recommendedName>
</protein>
<dbReference type="InterPro" id="IPR016897">
    <property type="entry name" value="SKP1"/>
</dbReference>
<dbReference type="AlphaFoldDB" id="A0AAF0Q3K8"/>
<evidence type="ECO:0000313" key="7">
    <source>
        <dbReference type="Proteomes" id="UP001234989"/>
    </source>
</evidence>
<evidence type="ECO:0000256" key="3">
    <source>
        <dbReference type="ARBA" id="ARBA00022786"/>
    </source>
</evidence>
<name>A0AAF0Q3K8_SOLVR</name>
<dbReference type="EMBL" id="CP133613">
    <property type="protein sequence ID" value="WMV14915.1"/>
    <property type="molecule type" value="Genomic_DNA"/>
</dbReference>
<dbReference type="GO" id="GO:0009867">
    <property type="term" value="P:jasmonic acid mediated signaling pathway"/>
    <property type="evidence" value="ECO:0007669"/>
    <property type="project" value="UniProtKB-ARBA"/>
</dbReference>
<dbReference type="Proteomes" id="UP001234989">
    <property type="component" value="Chromosome 2"/>
</dbReference>
<dbReference type="SUPFAM" id="SSF81382">
    <property type="entry name" value="Skp1 dimerisation domain-like"/>
    <property type="match status" value="1"/>
</dbReference>
<feature type="domain" description="SKP1 component POZ" evidence="5">
    <location>
        <begin position="5"/>
        <end position="65"/>
    </location>
</feature>
<keyword evidence="7" id="KW-1185">Reference proteome</keyword>
<dbReference type="InterPro" id="IPR036296">
    <property type="entry name" value="SKP1-like_dim_sf"/>
</dbReference>
<dbReference type="InterPro" id="IPR001232">
    <property type="entry name" value="SKP1-like"/>
</dbReference>
<comment type="pathway">
    <text evidence="1">Protein modification; protein ubiquitination.</text>
</comment>
<sequence>MSSKKLITFKTSDGEEFKLNEAVAVRSEVIQNRVQDVDSTSNVIPLSNVDGKTMTKVVQYWKKYSEEGLKEVIIQEFADRIKGKPIEEIREVFGIVNDYTPEEEEEVRRDNAWAFE</sequence>
<proteinExistence type="inferred from homology"/>
<dbReference type="PANTHER" id="PTHR11165">
    <property type="entry name" value="SKP1"/>
    <property type="match status" value="1"/>
</dbReference>
<keyword evidence="3" id="KW-0833">Ubl conjugation pathway</keyword>
<feature type="domain" description="SKP1 component dimerisation" evidence="4">
    <location>
        <begin position="68"/>
        <end position="114"/>
    </location>
</feature>
<dbReference type="InterPro" id="IPR016073">
    <property type="entry name" value="Skp1_comp_POZ"/>
</dbReference>
<dbReference type="Pfam" id="PF03931">
    <property type="entry name" value="Skp1_POZ"/>
    <property type="match status" value="1"/>
</dbReference>
<evidence type="ECO:0000256" key="2">
    <source>
        <dbReference type="ARBA" id="ARBA00009993"/>
    </source>
</evidence>
<dbReference type="InterPro" id="IPR016072">
    <property type="entry name" value="Skp1_comp_dimer"/>
</dbReference>
<dbReference type="SUPFAM" id="SSF54695">
    <property type="entry name" value="POZ domain"/>
    <property type="match status" value="1"/>
</dbReference>
<organism evidence="6 7">
    <name type="scientific">Solanum verrucosum</name>
    <dbReference type="NCBI Taxonomy" id="315347"/>
    <lineage>
        <taxon>Eukaryota</taxon>
        <taxon>Viridiplantae</taxon>
        <taxon>Streptophyta</taxon>
        <taxon>Embryophyta</taxon>
        <taxon>Tracheophyta</taxon>
        <taxon>Spermatophyta</taxon>
        <taxon>Magnoliopsida</taxon>
        <taxon>eudicotyledons</taxon>
        <taxon>Gunneridae</taxon>
        <taxon>Pentapetalae</taxon>
        <taxon>asterids</taxon>
        <taxon>lamiids</taxon>
        <taxon>Solanales</taxon>
        <taxon>Solanaceae</taxon>
        <taxon>Solanoideae</taxon>
        <taxon>Solaneae</taxon>
        <taxon>Solanum</taxon>
    </lineage>
</organism>